<accession>A0A0Q1H5X1</accession>
<dbReference type="NCBIfam" id="NF003814">
    <property type="entry name" value="PRK05406.1-3"/>
    <property type="match status" value="1"/>
</dbReference>
<dbReference type="Pfam" id="PF03746">
    <property type="entry name" value="LamB_YcsF"/>
    <property type="match status" value="1"/>
</dbReference>
<dbReference type="RefSeq" id="WP_055392533.1">
    <property type="nucleotide sequence ID" value="NZ_LCTZ01000002.1"/>
</dbReference>
<dbReference type="NCBIfam" id="NF003816">
    <property type="entry name" value="PRK05406.1-5"/>
    <property type="match status" value="1"/>
</dbReference>
<evidence type="ECO:0000313" key="2">
    <source>
        <dbReference type="Proteomes" id="UP000050827"/>
    </source>
</evidence>
<dbReference type="PATRIC" id="fig|1547436.3.peg.640"/>
<comment type="caution">
    <text evidence="1">The sequence shown here is derived from an EMBL/GenBank/DDBJ whole genome shotgun (WGS) entry which is preliminary data.</text>
</comment>
<dbReference type="Gene3D" id="3.20.20.370">
    <property type="entry name" value="Glycoside hydrolase/deacetylase"/>
    <property type="match status" value="1"/>
</dbReference>
<dbReference type="STRING" id="346185.AAY42_03055"/>
<keyword evidence="2" id="KW-1185">Reference proteome</keyword>
<protein>
    <submittedName>
        <fullName evidence="1">LamB/YcsF family protein</fullName>
    </submittedName>
</protein>
<dbReference type="CDD" id="cd10801">
    <property type="entry name" value="LamB_YcsF_like_1"/>
    <property type="match status" value="1"/>
</dbReference>
<reference evidence="1 2" key="1">
    <citation type="submission" date="2015-04" db="EMBL/GenBank/DDBJ databases">
        <title>Complete genome of flavobacterium.</title>
        <authorList>
            <person name="Kwon Y.M."/>
            <person name="Kim S.-J."/>
        </authorList>
    </citation>
    <scope>NUCLEOTIDE SEQUENCE [LARGE SCALE GENOMIC DNA]</scope>
    <source>
        <strain evidence="1 2">DK169</strain>
    </source>
</reference>
<gene>
    <name evidence="1" type="ORF">AAY42_03055</name>
</gene>
<dbReference type="Proteomes" id="UP000050827">
    <property type="component" value="Unassembled WGS sequence"/>
</dbReference>
<dbReference type="OrthoDB" id="9773478at2"/>
<organism evidence="1 2">
    <name type="scientific">Flagellimonas eckloniae</name>
    <dbReference type="NCBI Taxonomy" id="346185"/>
    <lineage>
        <taxon>Bacteria</taxon>
        <taxon>Pseudomonadati</taxon>
        <taxon>Bacteroidota</taxon>
        <taxon>Flavobacteriia</taxon>
        <taxon>Flavobacteriales</taxon>
        <taxon>Flavobacteriaceae</taxon>
        <taxon>Flagellimonas</taxon>
    </lineage>
</organism>
<proteinExistence type="predicted"/>
<dbReference type="PANTHER" id="PTHR30292:SF0">
    <property type="entry name" value="5-OXOPROLINASE SUBUNIT A"/>
    <property type="match status" value="1"/>
</dbReference>
<dbReference type="AlphaFoldDB" id="A0A0Q1H5X1"/>
<dbReference type="InterPro" id="IPR005501">
    <property type="entry name" value="LamB/YcsF/PxpA-like"/>
</dbReference>
<name>A0A0Q1H5X1_9FLAO</name>
<dbReference type="SUPFAM" id="SSF88713">
    <property type="entry name" value="Glycoside hydrolase/deacetylase"/>
    <property type="match status" value="1"/>
</dbReference>
<dbReference type="EMBL" id="LCTZ01000002">
    <property type="protein sequence ID" value="KQC28985.1"/>
    <property type="molecule type" value="Genomic_DNA"/>
</dbReference>
<sequence length="247" mass="27930">MESWYIDINSDVGEGVGNETKLFPYITSCNIACGGHAGDENSIRQILKLSKVHKVKIGAHPSYPDKENFGRKTMDISPEKLQKSIQEQLDTFVKIVKEEDVHLHHIKPHGALYNDIAKDRQLAIIFLKAIEKYKEQVYLYAPYASKIAKEADNQNFKIKFEAFGDRNYNPDLSLVSRTKENASIQDPEEVLMHIVQIIKTNTVNTVSGQSPKILADTLCIHGDTPSALKILMYLSQELPNHQVQPNK</sequence>
<dbReference type="InterPro" id="IPR011330">
    <property type="entry name" value="Glyco_hydro/deAcase_b/a-brl"/>
</dbReference>
<dbReference type="PANTHER" id="PTHR30292">
    <property type="entry name" value="UNCHARACTERIZED PROTEIN YBGL-RELATED"/>
    <property type="match status" value="1"/>
</dbReference>
<evidence type="ECO:0000313" key="1">
    <source>
        <dbReference type="EMBL" id="KQC28985.1"/>
    </source>
</evidence>
<dbReference type="GO" id="GO:0005975">
    <property type="term" value="P:carbohydrate metabolic process"/>
    <property type="evidence" value="ECO:0007669"/>
    <property type="project" value="InterPro"/>
</dbReference>